<dbReference type="OrthoDB" id="2789670at2759"/>
<keyword evidence="8 10" id="KW-0503">Monooxygenase</keyword>
<comment type="caution">
    <text evidence="11">The sequence shown here is derived from an EMBL/GenBank/DDBJ whole genome shotgun (WGS) entry which is preliminary data.</text>
</comment>
<keyword evidence="4 9" id="KW-0349">Heme</keyword>
<dbReference type="Gene3D" id="1.10.630.10">
    <property type="entry name" value="Cytochrome P450"/>
    <property type="match status" value="1"/>
</dbReference>
<evidence type="ECO:0000256" key="2">
    <source>
        <dbReference type="ARBA" id="ARBA00005179"/>
    </source>
</evidence>
<dbReference type="PANTHER" id="PTHR46300">
    <property type="entry name" value="P450, PUTATIVE (EUROFUNG)-RELATED-RELATED"/>
    <property type="match status" value="1"/>
</dbReference>
<keyword evidence="5 9" id="KW-0479">Metal-binding</keyword>
<dbReference type="PRINTS" id="PR00463">
    <property type="entry name" value="EP450I"/>
</dbReference>
<dbReference type="EMBL" id="MU151449">
    <property type="protein sequence ID" value="KAF9443654.1"/>
    <property type="molecule type" value="Genomic_DNA"/>
</dbReference>
<dbReference type="InterPro" id="IPR017972">
    <property type="entry name" value="Cyt_P450_CS"/>
</dbReference>
<comment type="cofactor">
    <cofactor evidence="1 9">
        <name>heme</name>
        <dbReference type="ChEBI" id="CHEBI:30413"/>
    </cofactor>
</comment>
<comment type="similarity">
    <text evidence="3 10">Belongs to the cytochrome P450 family.</text>
</comment>
<dbReference type="Proteomes" id="UP000807342">
    <property type="component" value="Unassembled WGS sequence"/>
</dbReference>
<evidence type="ECO:0000256" key="6">
    <source>
        <dbReference type="ARBA" id="ARBA00023002"/>
    </source>
</evidence>
<evidence type="ECO:0000256" key="8">
    <source>
        <dbReference type="ARBA" id="ARBA00023033"/>
    </source>
</evidence>
<evidence type="ECO:0000313" key="11">
    <source>
        <dbReference type="EMBL" id="KAF9443654.1"/>
    </source>
</evidence>
<evidence type="ECO:0000256" key="10">
    <source>
        <dbReference type="RuleBase" id="RU000461"/>
    </source>
</evidence>
<dbReference type="GO" id="GO:0005506">
    <property type="term" value="F:iron ion binding"/>
    <property type="evidence" value="ECO:0007669"/>
    <property type="project" value="InterPro"/>
</dbReference>
<dbReference type="CDD" id="cd11065">
    <property type="entry name" value="CYP64-like"/>
    <property type="match status" value="1"/>
</dbReference>
<proteinExistence type="inferred from homology"/>
<evidence type="ECO:0000256" key="3">
    <source>
        <dbReference type="ARBA" id="ARBA00010617"/>
    </source>
</evidence>
<organism evidence="11 12">
    <name type="scientific">Macrolepiota fuliginosa MF-IS2</name>
    <dbReference type="NCBI Taxonomy" id="1400762"/>
    <lineage>
        <taxon>Eukaryota</taxon>
        <taxon>Fungi</taxon>
        <taxon>Dikarya</taxon>
        <taxon>Basidiomycota</taxon>
        <taxon>Agaricomycotina</taxon>
        <taxon>Agaricomycetes</taxon>
        <taxon>Agaricomycetidae</taxon>
        <taxon>Agaricales</taxon>
        <taxon>Agaricineae</taxon>
        <taxon>Agaricaceae</taxon>
        <taxon>Macrolepiota</taxon>
    </lineage>
</organism>
<dbReference type="PROSITE" id="PS00086">
    <property type="entry name" value="CYTOCHROME_P450"/>
    <property type="match status" value="1"/>
</dbReference>
<evidence type="ECO:0000313" key="12">
    <source>
        <dbReference type="Proteomes" id="UP000807342"/>
    </source>
</evidence>
<comment type="pathway">
    <text evidence="2">Secondary metabolite biosynthesis.</text>
</comment>
<gene>
    <name evidence="11" type="ORF">P691DRAFT_737572</name>
</gene>
<dbReference type="PANTHER" id="PTHR46300:SF5">
    <property type="entry name" value="CYTOCHROME P450"/>
    <property type="match status" value="1"/>
</dbReference>
<dbReference type="GO" id="GO:0020037">
    <property type="term" value="F:heme binding"/>
    <property type="evidence" value="ECO:0007669"/>
    <property type="project" value="InterPro"/>
</dbReference>
<evidence type="ECO:0000256" key="1">
    <source>
        <dbReference type="ARBA" id="ARBA00001971"/>
    </source>
</evidence>
<evidence type="ECO:0000256" key="7">
    <source>
        <dbReference type="ARBA" id="ARBA00023004"/>
    </source>
</evidence>
<dbReference type="GO" id="GO:0004497">
    <property type="term" value="F:monooxygenase activity"/>
    <property type="evidence" value="ECO:0007669"/>
    <property type="project" value="UniProtKB-KW"/>
</dbReference>
<keyword evidence="7 9" id="KW-0408">Iron</keyword>
<sequence length="518" mass="58742">MELFAATLLAIALAWGITLRRRRALRVPLPPSPPSDPILGHLRYIPPKNPELQYTAWSKIYGDVIYLRIFSRPIIVLNTAEAAIDLFEKRSWNYSDRPDFPIFNLMGWGIGLGFLHYGKGFQMQRRLFKEYFSQTKVEEYKNLQTTQARRLALSIAQGKEDKNDILRVFGTSIIVRIAFGHDMYSENDSNYDEIIRDNGDAFTQCGPPGGTPVDLFPILQNFPSWFPGTFFANRAREFYPAIQRLHNYPLSQVRKQMLEGKAKPSFLSYHLERLQQDGKDESKPSYEDVKGAASAILGGGADTIWATLSVFILAMVLHLECQEQAQDELDALLLGSRLPELGDRDALPYVECIIQETYRWLTVAPLGIPHRALRDDVYKGMFIPKGTTVFANAWGISRDGAFYQDADSFNPSRYRPKAEGGNEEQFPVFQFGFGRRVCPGRYLADGSFWIAATTILSLFKIERAKDVNGDEITPSTGLDTGLTSHPKPYKCNIRFRSEKARALLQEVEEELTNGSEFM</sequence>
<evidence type="ECO:0000256" key="4">
    <source>
        <dbReference type="ARBA" id="ARBA00022617"/>
    </source>
</evidence>
<evidence type="ECO:0000256" key="5">
    <source>
        <dbReference type="ARBA" id="ARBA00022723"/>
    </source>
</evidence>
<dbReference type="AlphaFoldDB" id="A0A9P5X4U0"/>
<keyword evidence="6 10" id="KW-0560">Oxidoreductase</keyword>
<dbReference type="InterPro" id="IPR036396">
    <property type="entry name" value="Cyt_P450_sf"/>
</dbReference>
<reference evidence="11" key="1">
    <citation type="submission" date="2020-11" db="EMBL/GenBank/DDBJ databases">
        <authorList>
            <consortium name="DOE Joint Genome Institute"/>
            <person name="Ahrendt S."/>
            <person name="Riley R."/>
            <person name="Andreopoulos W."/>
            <person name="Labutti K."/>
            <person name="Pangilinan J."/>
            <person name="Ruiz-Duenas F.J."/>
            <person name="Barrasa J.M."/>
            <person name="Sanchez-Garcia M."/>
            <person name="Camarero S."/>
            <person name="Miyauchi S."/>
            <person name="Serrano A."/>
            <person name="Linde D."/>
            <person name="Babiker R."/>
            <person name="Drula E."/>
            <person name="Ayuso-Fernandez I."/>
            <person name="Pacheco R."/>
            <person name="Padilla G."/>
            <person name="Ferreira P."/>
            <person name="Barriuso J."/>
            <person name="Kellner H."/>
            <person name="Castanera R."/>
            <person name="Alfaro M."/>
            <person name="Ramirez L."/>
            <person name="Pisabarro A.G."/>
            <person name="Kuo A."/>
            <person name="Tritt A."/>
            <person name="Lipzen A."/>
            <person name="He G."/>
            <person name="Yan M."/>
            <person name="Ng V."/>
            <person name="Cullen D."/>
            <person name="Martin F."/>
            <person name="Rosso M.-N."/>
            <person name="Henrissat B."/>
            <person name="Hibbett D."/>
            <person name="Martinez A.T."/>
            <person name="Grigoriev I.V."/>
        </authorList>
    </citation>
    <scope>NUCLEOTIDE SEQUENCE</scope>
    <source>
        <strain evidence="11">MF-IS2</strain>
    </source>
</reference>
<dbReference type="InterPro" id="IPR050364">
    <property type="entry name" value="Cytochrome_P450_fung"/>
</dbReference>
<keyword evidence="12" id="KW-1185">Reference proteome</keyword>
<dbReference type="InterPro" id="IPR001128">
    <property type="entry name" value="Cyt_P450"/>
</dbReference>
<accession>A0A9P5X4U0</accession>
<feature type="binding site" description="axial binding residue" evidence="9">
    <location>
        <position position="438"/>
    </location>
    <ligand>
        <name>heme</name>
        <dbReference type="ChEBI" id="CHEBI:30413"/>
    </ligand>
    <ligandPart>
        <name>Fe</name>
        <dbReference type="ChEBI" id="CHEBI:18248"/>
    </ligandPart>
</feature>
<evidence type="ECO:0000256" key="9">
    <source>
        <dbReference type="PIRSR" id="PIRSR602401-1"/>
    </source>
</evidence>
<dbReference type="GO" id="GO:0016705">
    <property type="term" value="F:oxidoreductase activity, acting on paired donors, with incorporation or reduction of molecular oxygen"/>
    <property type="evidence" value="ECO:0007669"/>
    <property type="project" value="InterPro"/>
</dbReference>
<dbReference type="InterPro" id="IPR002401">
    <property type="entry name" value="Cyt_P450_E_grp-I"/>
</dbReference>
<dbReference type="SUPFAM" id="SSF48264">
    <property type="entry name" value="Cytochrome P450"/>
    <property type="match status" value="1"/>
</dbReference>
<protein>
    <submittedName>
        <fullName evidence="11">Cytochrome P450</fullName>
    </submittedName>
</protein>
<name>A0A9P5X4U0_9AGAR</name>
<dbReference type="Pfam" id="PF00067">
    <property type="entry name" value="p450"/>
    <property type="match status" value="1"/>
</dbReference>